<accession>A0A7R9HN22</accession>
<feature type="compositionally biased region" description="Polar residues" evidence="2">
    <location>
        <begin position="112"/>
        <end position="130"/>
    </location>
</feature>
<evidence type="ECO:0008006" key="5">
    <source>
        <dbReference type="Google" id="ProtNLM"/>
    </source>
</evidence>
<gene>
    <name evidence="4" type="ORF">TMSB3V08_LOCUS5220</name>
</gene>
<dbReference type="PANTHER" id="PTHR13281">
    <property type="entry name" value="TRANSMEMBRANE PROTEIN 70, MITOCHONDRIAL"/>
    <property type="match status" value="1"/>
</dbReference>
<dbReference type="InterPro" id="IPR009724">
    <property type="entry name" value="TMEM70"/>
</dbReference>
<evidence type="ECO:0000256" key="1">
    <source>
        <dbReference type="ARBA" id="ARBA00005280"/>
    </source>
</evidence>
<dbReference type="GO" id="GO:0033615">
    <property type="term" value="P:mitochondrial proton-transporting ATP synthase complex assembly"/>
    <property type="evidence" value="ECO:0007669"/>
    <property type="project" value="TreeGrafter"/>
</dbReference>
<comment type="similarity">
    <text evidence="1">Belongs to the TMEM70 family.</text>
</comment>
<evidence type="ECO:0000256" key="2">
    <source>
        <dbReference type="SAM" id="MobiDB-lite"/>
    </source>
</evidence>
<feature type="transmembrane region" description="Helical" evidence="3">
    <location>
        <begin position="284"/>
        <end position="306"/>
    </location>
</feature>
<organism evidence="4">
    <name type="scientific">Timema monikensis</name>
    <dbReference type="NCBI Taxonomy" id="170555"/>
    <lineage>
        <taxon>Eukaryota</taxon>
        <taxon>Metazoa</taxon>
        <taxon>Ecdysozoa</taxon>
        <taxon>Arthropoda</taxon>
        <taxon>Hexapoda</taxon>
        <taxon>Insecta</taxon>
        <taxon>Pterygota</taxon>
        <taxon>Neoptera</taxon>
        <taxon>Polyneoptera</taxon>
        <taxon>Phasmatodea</taxon>
        <taxon>Timematodea</taxon>
        <taxon>Timematoidea</taxon>
        <taxon>Timematidae</taxon>
        <taxon>Timema</taxon>
    </lineage>
</organism>
<reference evidence="4" key="1">
    <citation type="submission" date="2020-11" db="EMBL/GenBank/DDBJ databases">
        <authorList>
            <person name="Tran Van P."/>
        </authorList>
    </citation>
    <scope>NUCLEOTIDE SEQUENCE</scope>
</reference>
<name>A0A7R9HN22_9NEOP</name>
<keyword evidence="3" id="KW-0472">Membrane</keyword>
<dbReference type="GO" id="GO:0031966">
    <property type="term" value="C:mitochondrial membrane"/>
    <property type="evidence" value="ECO:0007669"/>
    <property type="project" value="TreeGrafter"/>
</dbReference>
<dbReference type="InterPro" id="IPR045325">
    <property type="entry name" value="TMEM70/TMEM186/TMEM223"/>
</dbReference>
<keyword evidence="3" id="KW-1133">Transmembrane helix</keyword>
<sequence length="402" mass="44796">MKRSHDGKITTFFKAKQRQSKEQCPGADDCNLLQHQDGTNETFATSSGDKISLSQFEANNVEAAGHSSKFGLTYKQGDSTRPQAHSQECIRSTPYFSSSPGPKINAESFTLHESSSNKMDTSASEGTQPKPSAAAKEAVSTVLEDLKTKRNELEFENLWSQMLKKVEEFDLEPPSLPRVRRVPRRLEHNETQTGHTWASPKDNMNSANFANLMHIDSQICASHVSSLHFRHSSTAPSQDLQVYHGQLTSQIRAVKLFSLTSSVGGIVALPILANEASRLDNVALVLGISTTLGVFTFLTPFMLHFITKKYVTELLYNPQTDKYTAIVYNFFLRRKLVTFHADQVTVPNVPGIFTTFKVNGLPLFVDPSLFKEPAHYARIMGYDKPLDYKLNKATEDKGGTDK</sequence>
<feature type="region of interest" description="Disordered" evidence="2">
    <location>
        <begin position="112"/>
        <end position="136"/>
    </location>
</feature>
<feature type="transmembrane region" description="Helical" evidence="3">
    <location>
        <begin position="253"/>
        <end position="272"/>
    </location>
</feature>
<dbReference type="EMBL" id="OB793732">
    <property type="protein sequence ID" value="CAD7428410.1"/>
    <property type="molecule type" value="Genomic_DNA"/>
</dbReference>
<dbReference type="Pfam" id="PF06979">
    <property type="entry name" value="TMEM70"/>
    <property type="match status" value="1"/>
</dbReference>
<evidence type="ECO:0000256" key="3">
    <source>
        <dbReference type="SAM" id="Phobius"/>
    </source>
</evidence>
<keyword evidence="3" id="KW-0812">Transmembrane</keyword>
<dbReference type="PANTHER" id="PTHR13281:SF0">
    <property type="entry name" value="TRANSMEMBRANE PROTEIN 70, MITOCHONDRIAL"/>
    <property type="match status" value="1"/>
</dbReference>
<protein>
    <recommendedName>
        <fullName evidence="5">Transmembrane protein 70</fullName>
    </recommendedName>
</protein>
<proteinExistence type="inferred from homology"/>
<dbReference type="AlphaFoldDB" id="A0A7R9HN22"/>
<evidence type="ECO:0000313" key="4">
    <source>
        <dbReference type="EMBL" id="CAD7428410.1"/>
    </source>
</evidence>